<dbReference type="SUPFAM" id="SSF53474">
    <property type="entry name" value="alpha/beta-Hydrolases"/>
    <property type="match status" value="1"/>
</dbReference>
<sequence length="570" mass="60014">MHLRHRGPGRPRRRIPFAFPARSGARARARRARGRARAAWALPLPLLLTACFTDGGEEPGTPRATDSVAESTPAAQAYPGMPDAIAQQRLSWVDCEEPTVLQGGGEDPGELADGTPWQCTTLTVPLDYDAPDGETIELALIRAVSPAEPADRIGSLLINFGGPGASGVATLPLAAEDFEDLRDGYDLVGFDPRGVGGSAGVVCLDAEATDAAGQELGSPPDTEAELELHDELNEEYIAACEANSGDVLPHLNTANTARDLDLMRHVLGDTKLHYLGFSYGTELGAVYASLFPENVGRAVFDAVVDPTAEDSAERALHQAAGFQLALENYMADCADTEGDACPTGAGGAEGTELLTGFLDSLADSPIDGDGERELTQNLALTGIVATLYDQETWQYLTLGLRAAMEEGDGSLLLAFADLYNGRGESGEYSNQNDAHTTISCNDDPAGLGREAVEQHRAAFEEASPVFGPYLVWAVEGCTGWPVTEESESYEQVGIDATGSAEILLIGTTGDPATPYEGTERMRDALGAGVGVMITYDGEGHGAYGNDECIDDAVEEYLLAGLIPQDGLVCG</sequence>
<dbReference type="Pfam" id="PF08386">
    <property type="entry name" value="Abhydrolase_4"/>
    <property type="match status" value="1"/>
</dbReference>
<dbReference type="EMBL" id="FOLM01000001">
    <property type="protein sequence ID" value="SFB91545.1"/>
    <property type="molecule type" value="Genomic_DNA"/>
</dbReference>
<dbReference type="InterPro" id="IPR013595">
    <property type="entry name" value="Pept_S33_TAP-like_C"/>
</dbReference>
<keyword evidence="2" id="KW-0732">Signal</keyword>
<dbReference type="RefSeq" id="WP_093836913.1">
    <property type="nucleotide sequence ID" value="NZ_FOLM01000001.1"/>
</dbReference>
<gene>
    <name evidence="7" type="ORF">SAMN05421773_101503</name>
</gene>
<feature type="domain" description="AB hydrolase-1" evidence="5">
    <location>
        <begin position="178"/>
        <end position="334"/>
    </location>
</feature>
<dbReference type="Pfam" id="PF00561">
    <property type="entry name" value="Abhydrolase_1"/>
    <property type="match status" value="1"/>
</dbReference>
<dbReference type="Gene3D" id="3.40.50.1820">
    <property type="entry name" value="alpha/beta hydrolase"/>
    <property type="match status" value="1"/>
</dbReference>
<dbReference type="PANTHER" id="PTHR43248">
    <property type="entry name" value="2-SUCCINYL-6-HYDROXY-2,4-CYCLOHEXADIENE-1-CARBOXYLATE SYNTHASE"/>
    <property type="match status" value="1"/>
</dbReference>
<evidence type="ECO:0000256" key="4">
    <source>
        <dbReference type="SAM" id="MobiDB-lite"/>
    </source>
</evidence>
<dbReference type="InterPro" id="IPR051601">
    <property type="entry name" value="Serine_prot/Carboxylest_S33"/>
</dbReference>
<dbReference type="STRING" id="910347.SAMN05421773_101503"/>
<comment type="similarity">
    <text evidence="1">Belongs to the peptidase S33 family.</text>
</comment>
<dbReference type="GO" id="GO:0016787">
    <property type="term" value="F:hydrolase activity"/>
    <property type="evidence" value="ECO:0007669"/>
    <property type="project" value="UniProtKB-KW"/>
</dbReference>
<evidence type="ECO:0000256" key="2">
    <source>
        <dbReference type="ARBA" id="ARBA00022729"/>
    </source>
</evidence>
<evidence type="ECO:0000313" key="7">
    <source>
        <dbReference type="EMBL" id="SFB91545.1"/>
    </source>
</evidence>
<feature type="region of interest" description="Disordered" evidence="4">
    <location>
        <begin position="53"/>
        <end position="78"/>
    </location>
</feature>
<evidence type="ECO:0000313" key="8">
    <source>
        <dbReference type="Proteomes" id="UP000199207"/>
    </source>
</evidence>
<keyword evidence="3 7" id="KW-0378">Hydrolase</keyword>
<dbReference type="PANTHER" id="PTHR43248:SF29">
    <property type="entry name" value="TRIPEPTIDYL AMINOPEPTIDASE"/>
    <property type="match status" value="1"/>
</dbReference>
<keyword evidence="8" id="KW-1185">Reference proteome</keyword>
<dbReference type="OrthoDB" id="4498590at2"/>
<organism evidence="7 8">
    <name type="scientific">Streptomyces aidingensis</name>
    <dbReference type="NCBI Taxonomy" id="910347"/>
    <lineage>
        <taxon>Bacteria</taxon>
        <taxon>Bacillati</taxon>
        <taxon>Actinomycetota</taxon>
        <taxon>Actinomycetes</taxon>
        <taxon>Kitasatosporales</taxon>
        <taxon>Streptomycetaceae</taxon>
        <taxon>Streptomyces</taxon>
    </lineage>
</organism>
<evidence type="ECO:0000259" key="6">
    <source>
        <dbReference type="Pfam" id="PF08386"/>
    </source>
</evidence>
<dbReference type="InterPro" id="IPR000073">
    <property type="entry name" value="AB_hydrolase_1"/>
</dbReference>
<evidence type="ECO:0000259" key="5">
    <source>
        <dbReference type="Pfam" id="PF00561"/>
    </source>
</evidence>
<evidence type="ECO:0000256" key="1">
    <source>
        <dbReference type="ARBA" id="ARBA00010088"/>
    </source>
</evidence>
<dbReference type="InterPro" id="IPR029058">
    <property type="entry name" value="AB_hydrolase_fold"/>
</dbReference>
<evidence type="ECO:0000256" key="3">
    <source>
        <dbReference type="ARBA" id="ARBA00022801"/>
    </source>
</evidence>
<accession>A0A1I1EWL9</accession>
<feature type="domain" description="Peptidase S33 tripeptidyl aminopeptidase-like C-terminal" evidence="6">
    <location>
        <begin position="463"/>
        <end position="569"/>
    </location>
</feature>
<proteinExistence type="inferred from homology"/>
<dbReference type="Proteomes" id="UP000199207">
    <property type="component" value="Unassembled WGS sequence"/>
</dbReference>
<dbReference type="AlphaFoldDB" id="A0A1I1EWL9"/>
<protein>
    <submittedName>
        <fullName evidence="7">Alpha/beta hydrolase fold</fullName>
    </submittedName>
</protein>
<reference evidence="7 8" key="1">
    <citation type="submission" date="2016-10" db="EMBL/GenBank/DDBJ databases">
        <authorList>
            <person name="de Groot N.N."/>
        </authorList>
    </citation>
    <scope>NUCLEOTIDE SEQUENCE [LARGE SCALE GENOMIC DNA]</scope>
    <source>
        <strain evidence="7 8">CGMCC 4.5739</strain>
    </source>
</reference>
<name>A0A1I1EWL9_9ACTN</name>